<dbReference type="SMART" id="SM00028">
    <property type="entry name" value="TPR"/>
    <property type="match status" value="6"/>
</dbReference>
<dbReference type="Gene3D" id="1.25.40.10">
    <property type="entry name" value="Tetratricopeptide repeat domain"/>
    <property type="match status" value="2"/>
</dbReference>
<dbReference type="PROSITE" id="PS50005">
    <property type="entry name" value="TPR"/>
    <property type="match status" value="4"/>
</dbReference>
<dbReference type="PROSITE" id="PS51257">
    <property type="entry name" value="PROKAR_LIPOPROTEIN"/>
    <property type="match status" value="1"/>
</dbReference>
<dbReference type="InterPro" id="IPR011990">
    <property type="entry name" value="TPR-like_helical_dom_sf"/>
</dbReference>
<organism evidence="4 5">
    <name type="scientific">Persicimonas caeni</name>
    <dbReference type="NCBI Taxonomy" id="2292766"/>
    <lineage>
        <taxon>Bacteria</taxon>
        <taxon>Deltaproteobacteria</taxon>
        <taxon>Bradymonadales</taxon>
        <taxon>Bradymonadaceae</taxon>
        <taxon>Persicimonas</taxon>
    </lineage>
</organism>
<proteinExistence type="predicted"/>
<accession>A0A4Y6Q0C8</accession>
<dbReference type="PANTHER" id="PTHR44858">
    <property type="entry name" value="TETRATRICOPEPTIDE REPEAT PROTEIN 6"/>
    <property type="match status" value="1"/>
</dbReference>
<dbReference type="Proteomes" id="UP000315995">
    <property type="component" value="Chromosome"/>
</dbReference>
<keyword evidence="5" id="KW-1185">Reference proteome</keyword>
<feature type="repeat" description="TPR" evidence="3">
    <location>
        <begin position="120"/>
        <end position="153"/>
    </location>
</feature>
<keyword evidence="1" id="KW-0677">Repeat</keyword>
<reference evidence="4 5" key="1">
    <citation type="submission" date="2019-06" db="EMBL/GenBank/DDBJ databases">
        <title>Persicimonas caeni gen. nov., sp. nov., a predatory bacterium isolated from solar saltern.</title>
        <authorList>
            <person name="Wang S."/>
        </authorList>
    </citation>
    <scope>NUCLEOTIDE SEQUENCE [LARGE SCALE GENOMIC DNA]</scope>
    <source>
        <strain evidence="4 5">YN101</strain>
    </source>
</reference>
<dbReference type="AlphaFoldDB" id="A0A4Y6Q0C8"/>
<evidence type="ECO:0000256" key="2">
    <source>
        <dbReference type="ARBA" id="ARBA00022803"/>
    </source>
</evidence>
<dbReference type="InterPro" id="IPR019734">
    <property type="entry name" value="TPR_rpt"/>
</dbReference>
<protein>
    <submittedName>
        <fullName evidence="4">Tetratricopeptide repeat protein</fullName>
    </submittedName>
</protein>
<feature type="repeat" description="TPR" evidence="3">
    <location>
        <begin position="189"/>
        <end position="222"/>
    </location>
</feature>
<dbReference type="PANTHER" id="PTHR44858:SF1">
    <property type="entry name" value="UDP-N-ACETYLGLUCOSAMINE--PEPTIDE N-ACETYLGLUCOSAMINYLTRANSFERASE SPINDLY-RELATED"/>
    <property type="match status" value="1"/>
</dbReference>
<gene>
    <name evidence="4" type="ORF">FIV42_25490</name>
</gene>
<evidence type="ECO:0000256" key="3">
    <source>
        <dbReference type="PROSITE-ProRule" id="PRU00339"/>
    </source>
</evidence>
<sequence>MSVKLSMKFKSACIVGSVALGLLSGCSSTPDKKEEKAKAVETTEAEPKTSAQELFIQGNKKLDEKDFPAAIALYDKALERDDQRWDIYMNKAIAHSAKQQFSEAIAAMDRALATGGDKEAQVYFNLGNIYQNRGLYAQSIKAYKTSLAVGDGQSIDTLVNLGGALALMREYDKAVETYNHIRSLAPDDPRPYVGMGVVEQARDNNKLAVEFYEQAQQIDPDFEQAWYNHAAVLADMKRYSDAAQSYRRYLELAPDGPYAKRARASLRRLKSKN</sequence>
<dbReference type="InterPro" id="IPR050498">
    <property type="entry name" value="Ycf3"/>
</dbReference>
<evidence type="ECO:0000313" key="4">
    <source>
        <dbReference type="EMBL" id="QDG53973.1"/>
    </source>
</evidence>
<name>A0A4Y6Q0C8_PERCE</name>
<dbReference type="SUPFAM" id="SSF48452">
    <property type="entry name" value="TPR-like"/>
    <property type="match status" value="1"/>
</dbReference>
<evidence type="ECO:0000313" key="5">
    <source>
        <dbReference type="Proteomes" id="UP000315995"/>
    </source>
</evidence>
<feature type="repeat" description="TPR" evidence="3">
    <location>
        <begin position="155"/>
        <end position="188"/>
    </location>
</feature>
<dbReference type="Pfam" id="PF14559">
    <property type="entry name" value="TPR_19"/>
    <property type="match status" value="2"/>
</dbReference>
<evidence type="ECO:0000256" key="1">
    <source>
        <dbReference type="ARBA" id="ARBA00022737"/>
    </source>
</evidence>
<dbReference type="EMBL" id="CP041186">
    <property type="protein sequence ID" value="QDG53973.1"/>
    <property type="molecule type" value="Genomic_DNA"/>
</dbReference>
<dbReference type="Pfam" id="PF13424">
    <property type="entry name" value="TPR_12"/>
    <property type="match status" value="1"/>
</dbReference>
<dbReference type="OrthoDB" id="146908at2"/>
<keyword evidence="2 3" id="KW-0802">TPR repeat</keyword>
<feature type="repeat" description="TPR" evidence="3">
    <location>
        <begin position="223"/>
        <end position="256"/>
    </location>
</feature>
<accession>A0A5B8YBT9</accession>